<dbReference type="STRING" id="10195.A0A3M7QEL7"/>
<protein>
    <submittedName>
        <fullName evidence="1">Uncharacterized protein</fullName>
    </submittedName>
</protein>
<name>A0A3M7QEL7_BRAPC</name>
<organism evidence="1 2">
    <name type="scientific">Brachionus plicatilis</name>
    <name type="common">Marine rotifer</name>
    <name type="synonym">Brachionus muelleri</name>
    <dbReference type="NCBI Taxonomy" id="10195"/>
    <lineage>
        <taxon>Eukaryota</taxon>
        <taxon>Metazoa</taxon>
        <taxon>Spiralia</taxon>
        <taxon>Gnathifera</taxon>
        <taxon>Rotifera</taxon>
        <taxon>Eurotatoria</taxon>
        <taxon>Monogononta</taxon>
        <taxon>Pseudotrocha</taxon>
        <taxon>Ploima</taxon>
        <taxon>Brachionidae</taxon>
        <taxon>Brachionus</taxon>
    </lineage>
</organism>
<sequence length="101" mass="10377">MPAGGTTPLPACIALPRPGRPAAPGKPGILAIVTSSFGGGPSTVIVTKCSPRSKTRPSVRFSSFSSLPPFGLTFLNSSQSPSIMFMCLSNALKVPTNCRLS</sequence>
<accession>A0A3M7QEL7</accession>
<dbReference type="AlphaFoldDB" id="A0A3M7QEL7"/>
<reference evidence="1 2" key="1">
    <citation type="journal article" date="2018" name="Sci. Rep.">
        <title>Genomic signatures of local adaptation to the degree of environmental predictability in rotifers.</title>
        <authorList>
            <person name="Franch-Gras L."/>
            <person name="Hahn C."/>
            <person name="Garcia-Roger E.M."/>
            <person name="Carmona M.J."/>
            <person name="Serra M."/>
            <person name="Gomez A."/>
        </authorList>
    </citation>
    <scope>NUCLEOTIDE SEQUENCE [LARGE SCALE GENOMIC DNA]</scope>
    <source>
        <strain evidence="1">HYR1</strain>
    </source>
</reference>
<keyword evidence="2" id="KW-1185">Reference proteome</keyword>
<gene>
    <name evidence="1" type="ORF">BpHYR1_003549</name>
</gene>
<evidence type="ECO:0000313" key="2">
    <source>
        <dbReference type="Proteomes" id="UP000276133"/>
    </source>
</evidence>
<evidence type="ECO:0000313" key="1">
    <source>
        <dbReference type="EMBL" id="RNA09375.1"/>
    </source>
</evidence>
<dbReference type="Proteomes" id="UP000276133">
    <property type="component" value="Unassembled WGS sequence"/>
</dbReference>
<dbReference type="EMBL" id="REGN01006472">
    <property type="protein sequence ID" value="RNA09375.1"/>
    <property type="molecule type" value="Genomic_DNA"/>
</dbReference>
<proteinExistence type="predicted"/>
<comment type="caution">
    <text evidence="1">The sequence shown here is derived from an EMBL/GenBank/DDBJ whole genome shotgun (WGS) entry which is preliminary data.</text>
</comment>